<dbReference type="RefSeq" id="WP_220304249.1">
    <property type="nucleotide sequence ID" value="NZ_CP080590.1"/>
</dbReference>
<feature type="chain" id="PRO_5046641637" evidence="1">
    <location>
        <begin position="22"/>
        <end position="138"/>
    </location>
</feature>
<dbReference type="Proteomes" id="UP000825799">
    <property type="component" value="Chromosome"/>
</dbReference>
<dbReference type="Pfam" id="PF16156">
    <property type="entry name" value="DUF4864"/>
    <property type="match status" value="1"/>
</dbReference>
<dbReference type="EMBL" id="CP080590">
    <property type="protein sequence ID" value="QYO75754.1"/>
    <property type="molecule type" value="Genomic_DNA"/>
</dbReference>
<reference evidence="2 3" key="1">
    <citation type="submission" date="2021-08" db="EMBL/GenBank/DDBJ databases">
        <title>Devosia salina sp. nov., isolated from the South China Sea sediment.</title>
        <authorList>
            <person name="Zhou Z."/>
        </authorList>
    </citation>
    <scope>NUCLEOTIDE SEQUENCE [LARGE SCALE GENOMIC DNA]</scope>
    <source>
        <strain evidence="2 3">SCS-3</strain>
    </source>
</reference>
<gene>
    <name evidence="2" type="ORF">K1X15_14085</name>
</gene>
<proteinExistence type="predicted"/>
<organism evidence="2 3">
    <name type="scientific">Devosia salina</name>
    <dbReference type="NCBI Taxonomy" id="2860336"/>
    <lineage>
        <taxon>Bacteria</taxon>
        <taxon>Pseudomonadati</taxon>
        <taxon>Pseudomonadota</taxon>
        <taxon>Alphaproteobacteria</taxon>
        <taxon>Hyphomicrobiales</taxon>
        <taxon>Devosiaceae</taxon>
        <taxon>Devosia</taxon>
    </lineage>
</organism>
<feature type="signal peptide" evidence="1">
    <location>
        <begin position="1"/>
        <end position="21"/>
    </location>
</feature>
<keyword evidence="1" id="KW-0732">Signal</keyword>
<dbReference type="InterPro" id="IPR032347">
    <property type="entry name" value="DUF4864"/>
</dbReference>
<name>A0ABX8WCD3_9HYPH</name>
<evidence type="ECO:0000313" key="2">
    <source>
        <dbReference type="EMBL" id="QYO75754.1"/>
    </source>
</evidence>
<keyword evidence="3" id="KW-1185">Reference proteome</keyword>
<protein>
    <submittedName>
        <fullName evidence="2">DUF4864 domain-containing protein</fullName>
    </submittedName>
</protein>
<accession>A0ABX8WCD3</accession>
<evidence type="ECO:0000256" key="1">
    <source>
        <dbReference type="SAM" id="SignalP"/>
    </source>
</evidence>
<sequence length="138" mass="14885">MRVFLGLLLSVLMLMPGWAQEAEAAWRATVTGQIVALRDGDAEAALSFAGAGFRAAYQGDPQRFADDIARSGYAPIATSRSHSFGAFRELAPGVVVQSVELVDKDGRVWEAIYQLADERDEGWRVQGVVLRSTSGIGI</sequence>
<evidence type="ECO:0000313" key="3">
    <source>
        <dbReference type="Proteomes" id="UP000825799"/>
    </source>
</evidence>